<comment type="similarity">
    <text evidence="1">Belongs to the ComF/GntX family.</text>
</comment>
<dbReference type="PANTHER" id="PTHR47505">
    <property type="entry name" value="DNA UTILIZATION PROTEIN YHGH"/>
    <property type="match status" value="1"/>
</dbReference>
<dbReference type="InterPro" id="IPR029057">
    <property type="entry name" value="PRTase-like"/>
</dbReference>
<name>A0A0R1JY04_9LACO</name>
<dbReference type="InterPro" id="IPR000836">
    <property type="entry name" value="PRTase_dom"/>
</dbReference>
<dbReference type="InterPro" id="IPR044005">
    <property type="entry name" value="DZR_2"/>
</dbReference>
<keyword evidence="3" id="KW-0808">Transferase</keyword>
<dbReference type="Pfam" id="PF18912">
    <property type="entry name" value="DZR_2"/>
    <property type="match status" value="1"/>
</dbReference>
<evidence type="ECO:0000259" key="2">
    <source>
        <dbReference type="Pfam" id="PF18912"/>
    </source>
</evidence>
<dbReference type="SUPFAM" id="SSF53271">
    <property type="entry name" value="PRTase-like"/>
    <property type="match status" value="1"/>
</dbReference>
<evidence type="ECO:0000256" key="1">
    <source>
        <dbReference type="ARBA" id="ARBA00008007"/>
    </source>
</evidence>
<evidence type="ECO:0000313" key="4">
    <source>
        <dbReference type="Proteomes" id="UP000051162"/>
    </source>
</evidence>
<evidence type="ECO:0000313" key="3">
    <source>
        <dbReference type="EMBL" id="KRK76085.1"/>
    </source>
</evidence>
<reference evidence="3 4" key="1">
    <citation type="journal article" date="2015" name="Genome Announc.">
        <title>Expanding the biotechnology potential of lactobacilli through comparative genomics of 213 strains and associated genera.</title>
        <authorList>
            <person name="Sun Z."/>
            <person name="Harris H.M."/>
            <person name="McCann A."/>
            <person name="Guo C."/>
            <person name="Argimon S."/>
            <person name="Zhang W."/>
            <person name="Yang X."/>
            <person name="Jeffery I.B."/>
            <person name="Cooney J.C."/>
            <person name="Kagawa T.F."/>
            <person name="Liu W."/>
            <person name="Song Y."/>
            <person name="Salvetti E."/>
            <person name="Wrobel A."/>
            <person name="Rasinkangas P."/>
            <person name="Parkhill J."/>
            <person name="Rea M.C."/>
            <person name="O'Sullivan O."/>
            <person name="Ritari J."/>
            <person name="Douillard F.P."/>
            <person name="Paul Ross R."/>
            <person name="Yang R."/>
            <person name="Briner A.E."/>
            <person name="Felis G.E."/>
            <person name="de Vos W.M."/>
            <person name="Barrangou R."/>
            <person name="Klaenhammer T.R."/>
            <person name="Caufield P.W."/>
            <person name="Cui Y."/>
            <person name="Zhang H."/>
            <person name="O'Toole P.W."/>
        </authorList>
    </citation>
    <scope>NUCLEOTIDE SEQUENCE [LARGE SCALE GENOMIC DNA]</scope>
    <source>
        <strain evidence="3 4">DSM 19117</strain>
    </source>
</reference>
<dbReference type="GO" id="GO:0016757">
    <property type="term" value="F:glycosyltransferase activity"/>
    <property type="evidence" value="ECO:0007669"/>
    <property type="project" value="UniProtKB-KW"/>
</dbReference>
<gene>
    <name evidence="3" type="ORF">FD30_GL001560</name>
</gene>
<keyword evidence="4" id="KW-1185">Reference proteome</keyword>
<dbReference type="AlphaFoldDB" id="A0A0R1JY04"/>
<dbReference type="PATRIC" id="fig|1423773.3.peg.1604"/>
<dbReference type="CDD" id="cd06223">
    <property type="entry name" value="PRTases_typeI"/>
    <property type="match status" value="1"/>
</dbReference>
<dbReference type="Proteomes" id="UP000051162">
    <property type="component" value="Unassembled WGS sequence"/>
</dbReference>
<accession>A0A0R1JY04</accession>
<protein>
    <submittedName>
        <fullName evidence="3">Amidophosphoribosyltransferase</fullName>
    </submittedName>
</protein>
<keyword evidence="3" id="KW-0328">Glycosyltransferase</keyword>
<dbReference type="EMBL" id="AZDT01000025">
    <property type="protein sequence ID" value="KRK76085.1"/>
    <property type="molecule type" value="Genomic_DNA"/>
</dbReference>
<dbReference type="PANTHER" id="PTHR47505:SF1">
    <property type="entry name" value="DNA UTILIZATION PROTEIN YHGH"/>
    <property type="match status" value="1"/>
</dbReference>
<proteinExistence type="inferred from homology"/>
<sequence>MADLLRWAPLPQPQVCVACAQRLKPITGPRCPACGRAQATATICYDCERWGDDFVNHAVFPYNSDLKAYMQQYKFQGDYRLREVMQPILRRALAREVYDVLVPIPVAAETWRTRGFNQVTAWLTDQPYQQALVVREATKSRPQSSKTRQERLRAQQPFQLAPNAAMVLQNQRVLLLDDVYTTGRTIRHAAQQIYLGGAETVTSLTLAR</sequence>
<comment type="caution">
    <text evidence="3">The sequence shown here is derived from an EMBL/GenBank/DDBJ whole genome shotgun (WGS) entry which is preliminary data.</text>
</comment>
<dbReference type="Gene3D" id="3.40.50.2020">
    <property type="match status" value="1"/>
</dbReference>
<dbReference type="STRING" id="1423773.FD30_GL001560"/>
<organism evidence="3 4">
    <name type="scientific">Levilactobacillus namurensis DSM 19117</name>
    <dbReference type="NCBI Taxonomy" id="1423773"/>
    <lineage>
        <taxon>Bacteria</taxon>
        <taxon>Bacillati</taxon>
        <taxon>Bacillota</taxon>
        <taxon>Bacilli</taxon>
        <taxon>Lactobacillales</taxon>
        <taxon>Lactobacillaceae</taxon>
        <taxon>Levilactobacillus</taxon>
    </lineage>
</organism>
<feature type="domain" description="Double zinc ribbon" evidence="2">
    <location>
        <begin position="14"/>
        <end position="47"/>
    </location>
</feature>
<dbReference type="InterPro" id="IPR051910">
    <property type="entry name" value="ComF/GntX_DNA_util-trans"/>
</dbReference>